<evidence type="ECO:0000259" key="1">
    <source>
        <dbReference type="Pfam" id="PF12697"/>
    </source>
</evidence>
<name>A0ABN2VY77_9ACTN</name>
<dbReference type="EMBL" id="BAAAPY010000002">
    <property type="protein sequence ID" value="GAA2072748.1"/>
    <property type="molecule type" value="Genomic_DNA"/>
</dbReference>
<accession>A0ABN2VY77</accession>
<organism evidence="2 3">
    <name type="scientific">Aeromicrobium halocynthiae</name>
    <dbReference type="NCBI Taxonomy" id="560557"/>
    <lineage>
        <taxon>Bacteria</taxon>
        <taxon>Bacillati</taxon>
        <taxon>Actinomycetota</taxon>
        <taxon>Actinomycetes</taxon>
        <taxon>Propionibacteriales</taxon>
        <taxon>Nocardioidaceae</taxon>
        <taxon>Aeromicrobium</taxon>
    </lineage>
</organism>
<evidence type="ECO:0000313" key="3">
    <source>
        <dbReference type="Proteomes" id="UP001501480"/>
    </source>
</evidence>
<dbReference type="InterPro" id="IPR000073">
    <property type="entry name" value="AB_hydrolase_1"/>
</dbReference>
<sequence length="276" mass="30179">MWEHSAMLPDLEYTRRGPTGAPTIVLLHGIGHRREAWGPVMDRLAKTYDVIAPDLSGFGQSPAFAGGVRYSMDNACDHLYGQFERWGAVKPHVVGNSLGGAIALELGSRGLVSSVTALSPAGFFGPVNRFQALVPLMLMRLMALLTPAFLLERLAQNPTARKLIGLPLYAKPERLDAESTFGDSLALKHATAFERTAKEGVIYRFDRHVPVPTTIAWGTEDRLLPYAQASTARARLPYARHVPLHGAGHVPMTDDPELIVRLVELAVEEGSTRVLR</sequence>
<reference evidence="2 3" key="1">
    <citation type="journal article" date="2019" name="Int. J. Syst. Evol. Microbiol.">
        <title>The Global Catalogue of Microorganisms (GCM) 10K type strain sequencing project: providing services to taxonomists for standard genome sequencing and annotation.</title>
        <authorList>
            <consortium name="The Broad Institute Genomics Platform"/>
            <consortium name="The Broad Institute Genome Sequencing Center for Infectious Disease"/>
            <person name="Wu L."/>
            <person name="Ma J."/>
        </authorList>
    </citation>
    <scope>NUCLEOTIDE SEQUENCE [LARGE SCALE GENOMIC DNA]</scope>
    <source>
        <strain evidence="2 3">JCM 15749</strain>
    </source>
</reference>
<feature type="domain" description="AB hydrolase-1" evidence="1">
    <location>
        <begin position="24"/>
        <end position="261"/>
    </location>
</feature>
<dbReference type="GO" id="GO:0016787">
    <property type="term" value="F:hydrolase activity"/>
    <property type="evidence" value="ECO:0007669"/>
    <property type="project" value="UniProtKB-KW"/>
</dbReference>
<evidence type="ECO:0000313" key="2">
    <source>
        <dbReference type="EMBL" id="GAA2072748.1"/>
    </source>
</evidence>
<dbReference type="PANTHER" id="PTHR46438:SF11">
    <property type="entry name" value="LIPASE-RELATED"/>
    <property type="match status" value="1"/>
</dbReference>
<comment type="caution">
    <text evidence="2">The sequence shown here is derived from an EMBL/GenBank/DDBJ whole genome shotgun (WGS) entry which is preliminary data.</text>
</comment>
<protein>
    <submittedName>
        <fullName evidence="2">Alpha/beta fold hydrolase</fullName>
    </submittedName>
</protein>
<proteinExistence type="predicted"/>
<gene>
    <name evidence="2" type="ORF">GCM10009821_08600</name>
</gene>
<keyword evidence="2" id="KW-0378">Hydrolase</keyword>
<dbReference type="Pfam" id="PF12697">
    <property type="entry name" value="Abhydrolase_6"/>
    <property type="match status" value="1"/>
</dbReference>
<dbReference type="PRINTS" id="PR00111">
    <property type="entry name" value="ABHYDROLASE"/>
</dbReference>
<keyword evidence="3" id="KW-1185">Reference proteome</keyword>
<dbReference type="Proteomes" id="UP001501480">
    <property type="component" value="Unassembled WGS sequence"/>
</dbReference>
<dbReference type="InterPro" id="IPR029058">
    <property type="entry name" value="AB_hydrolase_fold"/>
</dbReference>
<dbReference type="Gene3D" id="3.40.50.1820">
    <property type="entry name" value="alpha/beta hydrolase"/>
    <property type="match status" value="1"/>
</dbReference>
<dbReference type="SUPFAM" id="SSF53474">
    <property type="entry name" value="alpha/beta-Hydrolases"/>
    <property type="match status" value="1"/>
</dbReference>
<dbReference type="PANTHER" id="PTHR46438">
    <property type="entry name" value="ALPHA/BETA-HYDROLASES SUPERFAMILY PROTEIN"/>
    <property type="match status" value="1"/>
</dbReference>